<feature type="compositionally biased region" description="Basic and acidic residues" evidence="1">
    <location>
        <begin position="110"/>
        <end position="120"/>
    </location>
</feature>
<reference evidence="3" key="1">
    <citation type="journal article" date="2022" name="bioRxiv">
        <title>Sequencing and chromosome-scale assembly of the giantPleurodeles waltlgenome.</title>
        <authorList>
            <person name="Brown T."/>
            <person name="Elewa A."/>
            <person name="Iarovenko S."/>
            <person name="Subramanian E."/>
            <person name="Araus A.J."/>
            <person name="Petzold A."/>
            <person name="Susuki M."/>
            <person name="Suzuki K.-i.T."/>
            <person name="Hayashi T."/>
            <person name="Toyoda A."/>
            <person name="Oliveira C."/>
            <person name="Osipova E."/>
            <person name="Leigh N.D."/>
            <person name="Simon A."/>
            <person name="Yun M.H."/>
        </authorList>
    </citation>
    <scope>NUCLEOTIDE SEQUENCE</scope>
    <source>
        <strain evidence="3">20211129_DDA</strain>
        <tissue evidence="3">Liver</tissue>
    </source>
</reference>
<keyword evidence="4" id="KW-1185">Reference proteome</keyword>
<dbReference type="Proteomes" id="UP001066276">
    <property type="component" value="Chromosome 6"/>
</dbReference>
<evidence type="ECO:0000256" key="1">
    <source>
        <dbReference type="SAM" id="MobiDB-lite"/>
    </source>
</evidence>
<feature type="signal peptide" evidence="2">
    <location>
        <begin position="1"/>
        <end position="29"/>
    </location>
</feature>
<feature type="region of interest" description="Disordered" evidence="1">
    <location>
        <begin position="42"/>
        <end position="120"/>
    </location>
</feature>
<protein>
    <recommendedName>
        <fullName evidence="5">Secreted protein</fullName>
    </recommendedName>
</protein>
<accession>A0AAV7R2V3</accession>
<sequence>MCVPVCAHVYRFPCALAHTLLMCVPAAAAQEIKRITALYVTSDVGAPPHPGPPPPPREAPCNQLDDNRVTRSARARDRPSNPARTSMKCLHDTGDTAKATSRQPQIAQRVTDKALESPSL</sequence>
<feature type="chain" id="PRO_5043417574" description="Secreted protein" evidence="2">
    <location>
        <begin position="30"/>
        <end position="120"/>
    </location>
</feature>
<gene>
    <name evidence="3" type="ORF">NDU88_012912</name>
</gene>
<feature type="compositionally biased region" description="Polar residues" evidence="1">
    <location>
        <begin position="98"/>
        <end position="108"/>
    </location>
</feature>
<evidence type="ECO:0000256" key="2">
    <source>
        <dbReference type="SAM" id="SignalP"/>
    </source>
</evidence>
<proteinExistence type="predicted"/>
<keyword evidence="2" id="KW-0732">Signal</keyword>
<feature type="compositionally biased region" description="Pro residues" evidence="1">
    <location>
        <begin position="47"/>
        <end position="58"/>
    </location>
</feature>
<dbReference type="AlphaFoldDB" id="A0AAV7R2V3"/>
<evidence type="ECO:0000313" key="3">
    <source>
        <dbReference type="EMBL" id="KAJ1146648.1"/>
    </source>
</evidence>
<dbReference type="EMBL" id="JANPWB010000010">
    <property type="protein sequence ID" value="KAJ1146648.1"/>
    <property type="molecule type" value="Genomic_DNA"/>
</dbReference>
<evidence type="ECO:0008006" key="5">
    <source>
        <dbReference type="Google" id="ProtNLM"/>
    </source>
</evidence>
<name>A0AAV7R2V3_PLEWA</name>
<organism evidence="3 4">
    <name type="scientific">Pleurodeles waltl</name>
    <name type="common">Iberian ribbed newt</name>
    <dbReference type="NCBI Taxonomy" id="8319"/>
    <lineage>
        <taxon>Eukaryota</taxon>
        <taxon>Metazoa</taxon>
        <taxon>Chordata</taxon>
        <taxon>Craniata</taxon>
        <taxon>Vertebrata</taxon>
        <taxon>Euteleostomi</taxon>
        <taxon>Amphibia</taxon>
        <taxon>Batrachia</taxon>
        <taxon>Caudata</taxon>
        <taxon>Salamandroidea</taxon>
        <taxon>Salamandridae</taxon>
        <taxon>Pleurodelinae</taxon>
        <taxon>Pleurodeles</taxon>
    </lineage>
</organism>
<evidence type="ECO:0000313" key="4">
    <source>
        <dbReference type="Proteomes" id="UP001066276"/>
    </source>
</evidence>
<feature type="compositionally biased region" description="Basic and acidic residues" evidence="1">
    <location>
        <begin position="65"/>
        <end position="79"/>
    </location>
</feature>
<comment type="caution">
    <text evidence="3">The sequence shown here is derived from an EMBL/GenBank/DDBJ whole genome shotgun (WGS) entry which is preliminary data.</text>
</comment>